<keyword evidence="1" id="KW-0812">Transmembrane</keyword>
<reference evidence="2 3" key="1">
    <citation type="submission" date="2018-04" db="EMBL/GenBank/DDBJ databases">
        <title>Novel Campyloabacter and Helicobacter Species and Strains.</title>
        <authorList>
            <person name="Mannion A.J."/>
            <person name="Shen Z."/>
            <person name="Fox J.G."/>
        </authorList>
    </citation>
    <scope>NUCLEOTIDE SEQUENCE [LARGE SCALE GENOMIC DNA]</scope>
    <source>
        <strain evidence="2 3">MIT 97-5075</strain>
    </source>
</reference>
<feature type="transmembrane region" description="Helical" evidence="1">
    <location>
        <begin position="55"/>
        <end position="75"/>
    </location>
</feature>
<protein>
    <recommendedName>
        <fullName evidence="4">DNA gyrase subunit B</fullName>
    </recommendedName>
</protein>
<feature type="transmembrane region" description="Helical" evidence="1">
    <location>
        <begin position="123"/>
        <end position="144"/>
    </location>
</feature>
<sequence length="186" mass="21799">MTRYIANLFQLCFITASLLYPFILYFYTDLESIGLVMAVFWCINILRATDTQQRIIAACITLFFVAITILHAQFLTFLYPVFINLLLFITFLFSLKEEAIITRFARMRAANLSEKAILYTRKLTVLWCYFFFMNGCIAGILAFVTDKRFWTFYCGILSYILIGIFLLSEIIYRKYILQIKENGCEA</sequence>
<dbReference type="EMBL" id="NXLW01000001">
    <property type="protein sequence ID" value="RDU73637.1"/>
    <property type="molecule type" value="Genomic_DNA"/>
</dbReference>
<dbReference type="Proteomes" id="UP000256424">
    <property type="component" value="Unassembled WGS sequence"/>
</dbReference>
<evidence type="ECO:0008006" key="4">
    <source>
        <dbReference type="Google" id="ProtNLM"/>
    </source>
</evidence>
<dbReference type="AlphaFoldDB" id="A0A3D8J815"/>
<feature type="transmembrane region" description="Helical" evidence="1">
    <location>
        <begin position="32"/>
        <end position="48"/>
    </location>
</feature>
<comment type="caution">
    <text evidence="2">The sequence shown here is derived from an EMBL/GenBank/DDBJ whole genome shotgun (WGS) entry which is preliminary data.</text>
</comment>
<feature type="transmembrane region" description="Helical" evidence="1">
    <location>
        <begin position="150"/>
        <end position="172"/>
    </location>
</feature>
<feature type="transmembrane region" description="Helical" evidence="1">
    <location>
        <begin position="81"/>
        <end position="102"/>
    </location>
</feature>
<feature type="transmembrane region" description="Helical" evidence="1">
    <location>
        <begin position="7"/>
        <end position="26"/>
    </location>
</feature>
<organism evidence="2 3">
    <name type="scientific">Helicobacter aurati</name>
    <dbReference type="NCBI Taxonomy" id="137778"/>
    <lineage>
        <taxon>Bacteria</taxon>
        <taxon>Pseudomonadati</taxon>
        <taxon>Campylobacterota</taxon>
        <taxon>Epsilonproteobacteria</taxon>
        <taxon>Campylobacterales</taxon>
        <taxon>Helicobacteraceae</taxon>
        <taxon>Helicobacter</taxon>
    </lineage>
</organism>
<keyword evidence="1" id="KW-1133">Transmembrane helix</keyword>
<proteinExistence type="predicted"/>
<name>A0A3D8J815_9HELI</name>
<evidence type="ECO:0000256" key="1">
    <source>
        <dbReference type="SAM" id="Phobius"/>
    </source>
</evidence>
<accession>A0A3D8J815</accession>
<keyword evidence="3" id="KW-1185">Reference proteome</keyword>
<evidence type="ECO:0000313" key="2">
    <source>
        <dbReference type="EMBL" id="RDU73637.1"/>
    </source>
</evidence>
<evidence type="ECO:0000313" key="3">
    <source>
        <dbReference type="Proteomes" id="UP000256424"/>
    </source>
</evidence>
<gene>
    <name evidence="2" type="ORF">CQA66_00105</name>
</gene>
<dbReference type="OrthoDB" id="8537043at2"/>
<dbReference type="RefSeq" id="WP_104763712.1">
    <property type="nucleotide sequence ID" value="NZ_FZPM01000030.1"/>
</dbReference>
<keyword evidence="1" id="KW-0472">Membrane</keyword>